<evidence type="ECO:0000259" key="2">
    <source>
        <dbReference type="SMART" id="SM00478"/>
    </source>
</evidence>
<dbReference type="EMBL" id="JAKJXP020000089">
    <property type="protein sequence ID" value="KAK7747663.1"/>
    <property type="molecule type" value="Genomic_DNA"/>
</dbReference>
<feature type="compositionally biased region" description="Basic and acidic residues" evidence="1">
    <location>
        <begin position="442"/>
        <end position="455"/>
    </location>
</feature>
<dbReference type="InterPro" id="IPR011257">
    <property type="entry name" value="DNA_glycosylase"/>
</dbReference>
<evidence type="ECO:0000313" key="4">
    <source>
        <dbReference type="Proteomes" id="UP001320420"/>
    </source>
</evidence>
<feature type="compositionally biased region" description="Low complexity" evidence="1">
    <location>
        <begin position="56"/>
        <end position="72"/>
    </location>
</feature>
<dbReference type="CDD" id="cd00056">
    <property type="entry name" value="ENDO3c"/>
    <property type="match status" value="1"/>
</dbReference>
<dbReference type="PANTHER" id="PTHR47203">
    <property type="match status" value="1"/>
</dbReference>
<dbReference type="SUPFAM" id="SSF48150">
    <property type="entry name" value="DNA-glycosylase"/>
    <property type="match status" value="1"/>
</dbReference>
<feature type="compositionally biased region" description="Acidic residues" evidence="1">
    <location>
        <begin position="430"/>
        <end position="441"/>
    </location>
</feature>
<feature type="region of interest" description="Disordered" evidence="1">
    <location>
        <begin position="22"/>
        <end position="149"/>
    </location>
</feature>
<protein>
    <recommendedName>
        <fullName evidence="2">HhH-GPD domain-containing protein</fullName>
    </recommendedName>
</protein>
<dbReference type="GO" id="GO:0006285">
    <property type="term" value="P:base-excision repair, AP site formation"/>
    <property type="evidence" value="ECO:0007669"/>
    <property type="project" value="UniProtKB-ARBA"/>
</dbReference>
<organism evidence="3 4">
    <name type="scientific">Diatrype stigma</name>
    <dbReference type="NCBI Taxonomy" id="117547"/>
    <lineage>
        <taxon>Eukaryota</taxon>
        <taxon>Fungi</taxon>
        <taxon>Dikarya</taxon>
        <taxon>Ascomycota</taxon>
        <taxon>Pezizomycotina</taxon>
        <taxon>Sordariomycetes</taxon>
        <taxon>Xylariomycetidae</taxon>
        <taxon>Xylariales</taxon>
        <taxon>Diatrypaceae</taxon>
        <taxon>Diatrype</taxon>
    </lineage>
</organism>
<evidence type="ECO:0000313" key="3">
    <source>
        <dbReference type="EMBL" id="KAK7747663.1"/>
    </source>
</evidence>
<dbReference type="InterPro" id="IPR023170">
    <property type="entry name" value="HhH_base_excis_C"/>
</dbReference>
<dbReference type="AlphaFoldDB" id="A0AAN9YJR6"/>
<accession>A0AAN9YJR6</accession>
<feature type="compositionally biased region" description="Gly residues" evidence="1">
    <location>
        <begin position="420"/>
        <end position="429"/>
    </location>
</feature>
<dbReference type="SMART" id="SM00478">
    <property type="entry name" value="ENDO3c"/>
    <property type="match status" value="1"/>
</dbReference>
<sequence length="469" mass="49661">MAVSPTEPLVVDTRRRSARIVKRETKDEEVRPVKQEEELESPVAVGKRKTRKRESATPAAAATSTSTTSSSSRRSKRVKVEEVEEAVADPADQVSLPRPRVKRPSSPPSKTPKPKAKPKPEPAPNNAALVRAPKPAKSKEDKAKAEEQLRAKKLRSYTQFAKTSPFPDFAQPTAQACQRAHRILAALHGDRKRPAAGTLKAPKDAAGCGDSPSVLDALVRTILSQNTSSANSTRAKRGMDAVYGGIDRWEAVAAGGQAKLQAAIASGGLAGVKSRAILAILEAVRARYGAYTLDHLFAVAAASDVDADVDGTIMRELLAFPGVGPKTASCVLLFCLGRPSFAVDTHVYRLTGPAVLGWRPPDARCDRDAAFAHLDARVPDGLKYALHVLLIAHGRACGECRAGGRAGGGCELRRAFGGRGSGEGEVGGGGDEEEVEFEEGAEEVKREGGEEDVKKTGRAAIAHAVEQSA</sequence>
<dbReference type="GO" id="GO:0000702">
    <property type="term" value="F:oxidized base lesion DNA N-glycosylase activity"/>
    <property type="evidence" value="ECO:0007669"/>
    <property type="project" value="UniProtKB-ARBA"/>
</dbReference>
<comment type="caution">
    <text evidence="3">The sequence shown here is derived from an EMBL/GenBank/DDBJ whole genome shotgun (WGS) entry which is preliminary data.</text>
</comment>
<feature type="compositionally biased region" description="Basic and acidic residues" evidence="1">
    <location>
        <begin position="22"/>
        <end position="36"/>
    </location>
</feature>
<proteinExistence type="predicted"/>
<feature type="region of interest" description="Disordered" evidence="1">
    <location>
        <begin position="420"/>
        <end position="456"/>
    </location>
</feature>
<dbReference type="PANTHER" id="PTHR47203:SF1">
    <property type="entry name" value="HYPOTHETICAL BASE EXCISION DNA REPAIR PROTEIN (EUROFUNG)"/>
    <property type="match status" value="1"/>
</dbReference>
<dbReference type="InterPro" id="IPR003265">
    <property type="entry name" value="HhH-GPD_domain"/>
</dbReference>
<dbReference type="Gene3D" id="1.10.1670.10">
    <property type="entry name" value="Helix-hairpin-Helix base-excision DNA repair enzymes (C-terminal)"/>
    <property type="match status" value="1"/>
</dbReference>
<feature type="domain" description="HhH-GPD" evidence="2">
    <location>
        <begin position="223"/>
        <end position="396"/>
    </location>
</feature>
<name>A0AAN9YJR6_9PEZI</name>
<gene>
    <name evidence="3" type="ORF">SLS62_008989</name>
</gene>
<keyword evidence="4" id="KW-1185">Reference proteome</keyword>
<reference evidence="3 4" key="1">
    <citation type="submission" date="2024-02" db="EMBL/GenBank/DDBJ databases">
        <title>De novo assembly and annotation of 12 fungi associated with fruit tree decline syndrome in Ontario, Canada.</title>
        <authorList>
            <person name="Sulman M."/>
            <person name="Ellouze W."/>
            <person name="Ilyukhin E."/>
        </authorList>
    </citation>
    <scope>NUCLEOTIDE SEQUENCE [LARGE SCALE GENOMIC DNA]</scope>
    <source>
        <strain evidence="3 4">M11/M66-122</strain>
    </source>
</reference>
<dbReference type="Proteomes" id="UP001320420">
    <property type="component" value="Unassembled WGS sequence"/>
</dbReference>
<evidence type="ECO:0000256" key="1">
    <source>
        <dbReference type="SAM" id="MobiDB-lite"/>
    </source>
</evidence>
<feature type="compositionally biased region" description="Basic and acidic residues" evidence="1">
    <location>
        <begin position="137"/>
        <end position="149"/>
    </location>
</feature>
<dbReference type="Gene3D" id="1.10.340.30">
    <property type="entry name" value="Hypothetical protein, domain 2"/>
    <property type="match status" value="1"/>
</dbReference>